<dbReference type="InterPro" id="IPR051181">
    <property type="entry name" value="CAF1_poly(A)_ribonucleases"/>
</dbReference>
<reference evidence="2 3" key="1">
    <citation type="journal article" date="2022" name="bioRxiv">
        <title>Genomics of Preaxostyla Flagellates Illuminates Evolutionary Transitions and the Path Towards Mitochondrial Loss.</title>
        <authorList>
            <person name="Novak L.V.F."/>
            <person name="Treitli S.C."/>
            <person name="Pyrih J."/>
            <person name="Halakuc P."/>
            <person name="Pipaliya S.V."/>
            <person name="Vacek V."/>
            <person name="Brzon O."/>
            <person name="Soukal P."/>
            <person name="Eme L."/>
            <person name="Dacks J.B."/>
            <person name="Karnkowska A."/>
            <person name="Elias M."/>
            <person name="Hampl V."/>
        </authorList>
    </citation>
    <scope>NUCLEOTIDE SEQUENCE [LARGE SCALE GENOMIC DNA]</scope>
    <source>
        <strain evidence="2">NAU3</strain>
        <tissue evidence="2">Gut</tissue>
    </source>
</reference>
<sequence length="301" mass="33768">MSSLNIPLIFHNGLSDLVFLFGAFIGPFPSSIQHFSALVHAMFPTIVDTKAVSFFSVQREDEEEPISVPTFLDALFYHAHLQNSLPIDPSATEAVLFDWGFDSSFGLPSPILDSWEVLTRHLMSYLATRHSLFSALSLDNLSSESDPTPFPIVCDFYKRKGRCYNHSNTTASPCPFSHSPFDAAIEEELISNQSSPLWNLFDFHVSDDSSLHLQHRFSPHNPACDAFATAYTYAFYLHTLPQTTMTSLQNILVRGSTRNGKGLNHLLLDSINLPNPFVAHPYTIALMQRKDRDLKTSQAVR</sequence>
<comment type="caution">
    <text evidence="2">The sequence shown here is derived from an EMBL/GenBank/DDBJ whole genome shotgun (WGS) entry which is preliminary data.</text>
</comment>
<dbReference type="EMBL" id="JARBJD010000036">
    <property type="protein sequence ID" value="KAK2958654.1"/>
    <property type="molecule type" value="Genomic_DNA"/>
</dbReference>
<protein>
    <submittedName>
        <fullName evidence="2">CAF1 family ribonuclease</fullName>
    </submittedName>
</protein>
<dbReference type="SUPFAM" id="SSF53098">
    <property type="entry name" value="Ribonuclease H-like"/>
    <property type="match status" value="1"/>
</dbReference>
<dbReference type="PANTHER" id="PTHR15092:SF37">
    <property type="entry name" value="TARGET OF EGR1 PROTEIN 1"/>
    <property type="match status" value="1"/>
</dbReference>
<comment type="similarity">
    <text evidence="1">Belongs to the CAF1 family.</text>
</comment>
<dbReference type="Gene3D" id="3.30.420.10">
    <property type="entry name" value="Ribonuclease H-like superfamily/Ribonuclease H"/>
    <property type="match status" value="1"/>
</dbReference>
<organism evidence="2 3">
    <name type="scientific">Blattamonas nauphoetae</name>
    <dbReference type="NCBI Taxonomy" id="2049346"/>
    <lineage>
        <taxon>Eukaryota</taxon>
        <taxon>Metamonada</taxon>
        <taxon>Preaxostyla</taxon>
        <taxon>Oxymonadida</taxon>
        <taxon>Blattamonas</taxon>
    </lineage>
</organism>
<accession>A0ABQ9Y4K9</accession>
<keyword evidence="3" id="KW-1185">Reference proteome</keyword>
<dbReference type="PANTHER" id="PTHR15092">
    <property type="entry name" value="POLY A -SPECIFIC RIBONUCLEASE/TARGET OF EGR1, MEMBER 1"/>
    <property type="match status" value="1"/>
</dbReference>
<dbReference type="Pfam" id="PF04857">
    <property type="entry name" value="CAF1"/>
    <property type="match status" value="1"/>
</dbReference>
<proteinExistence type="inferred from homology"/>
<dbReference type="InterPro" id="IPR006941">
    <property type="entry name" value="RNase_CAF1"/>
</dbReference>
<dbReference type="InterPro" id="IPR036397">
    <property type="entry name" value="RNaseH_sf"/>
</dbReference>
<evidence type="ECO:0000256" key="1">
    <source>
        <dbReference type="ARBA" id="ARBA00008372"/>
    </source>
</evidence>
<dbReference type="Proteomes" id="UP001281761">
    <property type="component" value="Unassembled WGS sequence"/>
</dbReference>
<evidence type="ECO:0000313" key="2">
    <source>
        <dbReference type="EMBL" id="KAK2958654.1"/>
    </source>
</evidence>
<evidence type="ECO:0000313" key="3">
    <source>
        <dbReference type="Proteomes" id="UP001281761"/>
    </source>
</evidence>
<gene>
    <name evidence="2" type="ORF">BLNAU_6423</name>
</gene>
<dbReference type="InterPro" id="IPR012337">
    <property type="entry name" value="RNaseH-like_sf"/>
</dbReference>
<name>A0ABQ9Y4K9_9EUKA</name>